<comment type="caution">
    <text evidence="2">The sequence shown here is derived from an EMBL/GenBank/DDBJ whole genome shotgun (WGS) entry which is preliminary data.</text>
</comment>
<name>A0ABT8D8Y1_9RHOB</name>
<proteinExistence type="predicted"/>
<feature type="region of interest" description="Disordered" evidence="1">
    <location>
        <begin position="1"/>
        <end position="88"/>
    </location>
</feature>
<dbReference type="InterPro" id="IPR010642">
    <property type="entry name" value="Invasion_prot_B"/>
</dbReference>
<accession>A0ABT8D8Y1</accession>
<evidence type="ECO:0000313" key="3">
    <source>
        <dbReference type="Proteomes" id="UP001243846"/>
    </source>
</evidence>
<dbReference type="Gene3D" id="2.60.40.1880">
    <property type="entry name" value="Invasion associated locus B (IalB) protein"/>
    <property type="match status" value="1"/>
</dbReference>
<dbReference type="InterPro" id="IPR038696">
    <property type="entry name" value="IalB_sf"/>
</dbReference>
<sequence>MTKGRGPWLTGLPRADRSNLHHRRQRGHGVRSNLERRGTRCSGDHRGTGSRSPAAAPAEAAPAEAPAEAAPAAAPAEGAAQNGRPAIPGSAAEAQVGQTYLSATHGDWSLRCVKTAENRDPCELYQLLKDDQGGAVAEASVVPVQGNVQAIITFVAPLETDLQYGLHLQVDTNKELAYPFMVCAQIGCISRVGLNETEIGTLKRGKTGTVTLRPFGAPEDQLVKLNVSLAGFTAGIDAATAVMRELAASAPAAPAAAAPAPAAQ</sequence>
<feature type="compositionally biased region" description="Basic residues" evidence="1">
    <location>
        <begin position="20"/>
        <end position="29"/>
    </location>
</feature>
<protein>
    <submittedName>
        <fullName evidence="2">Invasion associated locus B family protein</fullName>
    </submittedName>
</protein>
<dbReference type="Pfam" id="PF06776">
    <property type="entry name" value="IalB"/>
    <property type="match status" value="1"/>
</dbReference>
<evidence type="ECO:0000313" key="2">
    <source>
        <dbReference type="EMBL" id="MDN3711880.1"/>
    </source>
</evidence>
<keyword evidence="3" id="KW-1185">Reference proteome</keyword>
<feature type="compositionally biased region" description="Low complexity" evidence="1">
    <location>
        <begin position="53"/>
        <end position="80"/>
    </location>
</feature>
<evidence type="ECO:0000256" key="1">
    <source>
        <dbReference type="SAM" id="MobiDB-lite"/>
    </source>
</evidence>
<reference evidence="3" key="1">
    <citation type="journal article" date="2019" name="Int. J. Syst. Evol. Microbiol.">
        <title>The Global Catalogue of Microorganisms (GCM) 10K type strain sequencing project: providing services to taxonomists for standard genome sequencing and annotation.</title>
        <authorList>
            <consortium name="The Broad Institute Genomics Platform"/>
            <consortium name="The Broad Institute Genome Sequencing Center for Infectious Disease"/>
            <person name="Wu L."/>
            <person name="Ma J."/>
        </authorList>
    </citation>
    <scope>NUCLEOTIDE SEQUENCE [LARGE SCALE GENOMIC DNA]</scope>
    <source>
        <strain evidence="3">CECT 8482</strain>
    </source>
</reference>
<dbReference type="EMBL" id="JAUFRC010000001">
    <property type="protein sequence ID" value="MDN3711880.1"/>
    <property type="molecule type" value="Genomic_DNA"/>
</dbReference>
<feature type="compositionally biased region" description="Basic and acidic residues" evidence="1">
    <location>
        <begin position="33"/>
        <end position="47"/>
    </location>
</feature>
<dbReference type="Proteomes" id="UP001243846">
    <property type="component" value="Unassembled WGS sequence"/>
</dbReference>
<organism evidence="2 3">
    <name type="scientific">Paracoccus cavernae</name>
    <dbReference type="NCBI Taxonomy" id="1571207"/>
    <lineage>
        <taxon>Bacteria</taxon>
        <taxon>Pseudomonadati</taxon>
        <taxon>Pseudomonadota</taxon>
        <taxon>Alphaproteobacteria</taxon>
        <taxon>Rhodobacterales</taxon>
        <taxon>Paracoccaceae</taxon>
        <taxon>Paracoccus</taxon>
    </lineage>
</organism>
<gene>
    <name evidence="2" type="ORF">QWZ10_08655</name>
</gene>